<evidence type="ECO:0000256" key="1">
    <source>
        <dbReference type="ARBA" id="ARBA00004651"/>
    </source>
</evidence>
<evidence type="ECO:0000256" key="9">
    <source>
        <dbReference type="ARBA" id="ARBA00023136"/>
    </source>
</evidence>
<keyword evidence="3" id="KW-0813">Transport</keyword>
<evidence type="ECO:0000256" key="6">
    <source>
        <dbReference type="ARBA" id="ARBA00022842"/>
    </source>
</evidence>
<evidence type="ECO:0000256" key="5">
    <source>
        <dbReference type="ARBA" id="ARBA00022692"/>
    </source>
</evidence>
<dbReference type="Pfam" id="PF01544">
    <property type="entry name" value="CorA"/>
    <property type="match status" value="1"/>
</dbReference>
<dbReference type="GO" id="GO:0015087">
    <property type="term" value="F:cobalt ion transmembrane transporter activity"/>
    <property type="evidence" value="ECO:0007669"/>
    <property type="project" value="TreeGrafter"/>
</dbReference>
<dbReference type="GO" id="GO:0015095">
    <property type="term" value="F:magnesium ion transmembrane transporter activity"/>
    <property type="evidence" value="ECO:0007669"/>
    <property type="project" value="TreeGrafter"/>
</dbReference>
<dbReference type="EMBL" id="VFOZ01000001">
    <property type="protein sequence ID" value="TQL97799.1"/>
    <property type="molecule type" value="Genomic_DNA"/>
</dbReference>
<dbReference type="PANTHER" id="PTHR46494:SF1">
    <property type="entry name" value="CORA FAMILY METAL ION TRANSPORTER (EUROFUNG)"/>
    <property type="match status" value="1"/>
</dbReference>
<dbReference type="AlphaFoldDB" id="A0A543CL41"/>
<comment type="catalytic activity">
    <reaction evidence="10">
        <text>Mg(2+)(in) = Mg(2+)(out)</text>
        <dbReference type="Rhea" id="RHEA:29827"/>
        <dbReference type="ChEBI" id="CHEBI:18420"/>
    </reaction>
</comment>
<protein>
    <submittedName>
        <fullName evidence="13">Magnesium transporter</fullName>
    </submittedName>
</protein>
<comment type="subcellular location">
    <subcellularLocation>
        <location evidence="1">Cell membrane</location>
        <topology evidence="1">Multi-pass membrane protein</topology>
    </subcellularLocation>
</comment>
<dbReference type="GO" id="GO:0005886">
    <property type="term" value="C:plasma membrane"/>
    <property type="evidence" value="ECO:0007669"/>
    <property type="project" value="UniProtKB-SubCell"/>
</dbReference>
<accession>A0A543CL41</accession>
<feature type="transmembrane region" description="Helical" evidence="12">
    <location>
        <begin position="345"/>
        <end position="362"/>
    </location>
</feature>
<evidence type="ECO:0000313" key="13">
    <source>
        <dbReference type="EMBL" id="TQL97799.1"/>
    </source>
</evidence>
<evidence type="ECO:0000256" key="2">
    <source>
        <dbReference type="ARBA" id="ARBA00009765"/>
    </source>
</evidence>
<evidence type="ECO:0000256" key="12">
    <source>
        <dbReference type="SAM" id="Phobius"/>
    </source>
</evidence>
<name>A0A543CL41_9ACTN</name>
<keyword evidence="7 12" id="KW-1133">Transmembrane helix</keyword>
<dbReference type="Gene3D" id="3.30.460.20">
    <property type="entry name" value="CorA soluble domain-like"/>
    <property type="match status" value="1"/>
</dbReference>
<evidence type="ECO:0000313" key="14">
    <source>
        <dbReference type="Proteomes" id="UP000316096"/>
    </source>
</evidence>
<evidence type="ECO:0000256" key="4">
    <source>
        <dbReference type="ARBA" id="ARBA00022475"/>
    </source>
</evidence>
<dbReference type="PANTHER" id="PTHR46494">
    <property type="entry name" value="CORA FAMILY METAL ION TRANSPORTER (EUROFUNG)"/>
    <property type="match status" value="1"/>
</dbReference>
<evidence type="ECO:0000256" key="3">
    <source>
        <dbReference type="ARBA" id="ARBA00022448"/>
    </source>
</evidence>
<dbReference type="OrthoDB" id="9803416at2"/>
<evidence type="ECO:0000256" key="10">
    <source>
        <dbReference type="ARBA" id="ARBA00034269"/>
    </source>
</evidence>
<evidence type="ECO:0000256" key="11">
    <source>
        <dbReference type="ARBA" id="ARBA00045497"/>
    </source>
</evidence>
<keyword evidence="5 12" id="KW-0812">Transmembrane</keyword>
<sequence>MAMTKALPTRATRVLFKPLNRPGRGPRRISPSRGSAVIDWAAYIDGERVDTPDVADAVQLVRASRSSEYATNLHTEAQNRFVWVGLHEPDAEELERLAEVFGLHPLAVEDAIHAHQRPKFERYDELQFFVMKTVGYVERGGSDVVQTGEIMIFCGPDFVVTVRHGAHGALAPVRMRLEETPERLALGPAAVLHAIADRVVDDYISVGDAVQEDIDDVEECVFSADATNQAERIYRLKREVIQLKRAVCPLVGPMRNLAARRFVPAEIREYFRDVDDHLSRVREQVEACDELLTPILQAHLTQVTVTDNHDMRKISAWAAILALPTAITGIYGMNFRHMPELQWKYGYLLVLGIIASSCYTLYRRFRRTGWL</sequence>
<dbReference type="FunFam" id="1.20.58.340:FF:000004">
    <property type="entry name" value="Magnesium transport protein CorA"/>
    <property type="match status" value="1"/>
</dbReference>
<dbReference type="CDD" id="cd12830">
    <property type="entry name" value="MtCorA-like"/>
    <property type="match status" value="1"/>
</dbReference>
<dbReference type="InterPro" id="IPR045863">
    <property type="entry name" value="CorA_TM1_TM2"/>
</dbReference>
<dbReference type="InterPro" id="IPR045861">
    <property type="entry name" value="CorA_cytoplasmic_dom"/>
</dbReference>
<reference evidence="13 14" key="1">
    <citation type="submission" date="2019-06" db="EMBL/GenBank/DDBJ databases">
        <title>Sequencing the genomes of 1000 actinobacteria strains.</title>
        <authorList>
            <person name="Klenk H.-P."/>
        </authorList>
    </citation>
    <scope>NUCLEOTIDE SEQUENCE [LARGE SCALE GENOMIC DNA]</scope>
    <source>
        <strain evidence="13 14">DSM 102200</strain>
    </source>
</reference>
<comment type="caution">
    <text evidence="13">The sequence shown here is derived from an EMBL/GenBank/DDBJ whole genome shotgun (WGS) entry which is preliminary data.</text>
</comment>
<keyword evidence="8" id="KW-0406">Ion transport</keyword>
<keyword evidence="4" id="KW-1003">Cell membrane</keyword>
<dbReference type="Proteomes" id="UP000316096">
    <property type="component" value="Unassembled WGS sequence"/>
</dbReference>
<dbReference type="SUPFAM" id="SSF144083">
    <property type="entry name" value="Magnesium transport protein CorA, transmembrane region"/>
    <property type="match status" value="1"/>
</dbReference>
<keyword evidence="6" id="KW-0460">Magnesium</keyword>
<organism evidence="13 14">
    <name type="scientific">Actinoallomurus bryophytorum</name>
    <dbReference type="NCBI Taxonomy" id="1490222"/>
    <lineage>
        <taxon>Bacteria</taxon>
        <taxon>Bacillati</taxon>
        <taxon>Actinomycetota</taxon>
        <taxon>Actinomycetes</taxon>
        <taxon>Streptosporangiales</taxon>
        <taxon>Thermomonosporaceae</taxon>
        <taxon>Actinoallomurus</taxon>
    </lineage>
</organism>
<dbReference type="GO" id="GO:0000287">
    <property type="term" value="F:magnesium ion binding"/>
    <property type="evidence" value="ECO:0007669"/>
    <property type="project" value="TreeGrafter"/>
</dbReference>
<keyword evidence="14" id="KW-1185">Reference proteome</keyword>
<dbReference type="Gene3D" id="1.20.58.340">
    <property type="entry name" value="Magnesium transport protein CorA, transmembrane region"/>
    <property type="match status" value="2"/>
</dbReference>
<dbReference type="SUPFAM" id="SSF143865">
    <property type="entry name" value="CorA soluble domain-like"/>
    <property type="match status" value="1"/>
</dbReference>
<comment type="similarity">
    <text evidence="2">Belongs to the CorA metal ion transporter (MIT) (TC 1.A.35) family.</text>
</comment>
<evidence type="ECO:0000256" key="7">
    <source>
        <dbReference type="ARBA" id="ARBA00022989"/>
    </source>
</evidence>
<dbReference type="InterPro" id="IPR002523">
    <property type="entry name" value="MgTranspt_CorA/ZnTranspt_ZntB"/>
</dbReference>
<dbReference type="GO" id="GO:0050897">
    <property type="term" value="F:cobalt ion binding"/>
    <property type="evidence" value="ECO:0007669"/>
    <property type="project" value="TreeGrafter"/>
</dbReference>
<evidence type="ECO:0000256" key="8">
    <source>
        <dbReference type="ARBA" id="ARBA00023065"/>
    </source>
</evidence>
<keyword evidence="9 12" id="KW-0472">Membrane</keyword>
<feature type="transmembrane region" description="Helical" evidence="12">
    <location>
        <begin position="314"/>
        <end position="333"/>
    </location>
</feature>
<gene>
    <name evidence="13" type="ORF">FB559_3405</name>
</gene>
<proteinExistence type="inferred from homology"/>
<comment type="function">
    <text evidence="11">Mediates influx of magnesium ions. Alternates between open and closed states. Activated by low cytoplasmic Mg(2+) levels. Inactive when cytoplasmic Mg(2+) levels are high.</text>
</comment>